<protein>
    <submittedName>
        <fullName evidence="1">Uncharacterized protein</fullName>
    </submittedName>
</protein>
<dbReference type="AlphaFoldDB" id="A0A1E3XEA1"/>
<gene>
    <name evidence="1" type="ORF">SCARUB_00940</name>
</gene>
<reference evidence="1 2" key="1">
    <citation type="submission" date="2016-07" db="EMBL/GenBank/DDBJ databases">
        <title>Draft genome of Scalindua rubra, obtained from a brine-seawater interface in the Red Sea, sheds light on salt adaptation in anammox bacteria.</title>
        <authorList>
            <person name="Speth D.R."/>
            <person name="Lagkouvardos I."/>
            <person name="Wang Y."/>
            <person name="Qian P.-Y."/>
            <person name="Dutilh B.E."/>
            <person name="Jetten M.S."/>
        </authorList>
    </citation>
    <scope>NUCLEOTIDE SEQUENCE [LARGE SCALE GENOMIC DNA]</scope>
    <source>
        <strain evidence="1">BSI-1</strain>
    </source>
</reference>
<dbReference type="Proteomes" id="UP000094056">
    <property type="component" value="Unassembled WGS sequence"/>
</dbReference>
<name>A0A1E3XEA1_9BACT</name>
<comment type="caution">
    <text evidence="1">The sequence shown here is derived from an EMBL/GenBank/DDBJ whole genome shotgun (WGS) entry which is preliminary data.</text>
</comment>
<evidence type="ECO:0000313" key="1">
    <source>
        <dbReference type="EMBL" id="ODS33967.1"/>
    </source>
</evidence>
<sequence length="83" mass="10185">MVKFEYTDNFLKSLSTDHQRQIEDKIASMGFPSSVMEEYLDRWFLNFRDMEEKEIALNIFLEIDYFNEHRIEKLLLTYKTKIH</sequence>
<proteinExistence type="predicted"/>
<dbReference type="EMBL" id="MAYW01000016">
    <property type="protein sequence ID" value="ODS33967.1"/>
    <property type="molecule type" value="Genomic_DNA"/>
</dbReference>
<accession>A0A1E3XEA1</accession>
<organism evidence="1 2">
    <name type="scientific">Candidatus Scalindua rubra</name>
    <dbReference type="NCBI Taxonomy" id="1872076"/>
    <lineage>
        <taxon>Bacteria</taxon>
        <taxon>Pseudomonadati</taxon>
        <taxon>Planctomycetota</taxon>
        <taxon>Candidatus Brocadiia</taxon>
        <taxon>Candidatus Brocadiales</taxon>
        <taxon>Candidatus Scalinduaceae</taxon>
        <taxon>Candidatus Scalindua</taxon>
    </lineage>
</organism>
<evidence type="ECO:0000313" key="2">
    <source>
        <dbReference type="Proteomes" id="UP000094056"/>
    </source>
</evidence>